<dbReference type="Pfam" id="PF03374">
    <property type="entry name" value="ANT"/>
    <property type="match status" value="1"/>
</dbReference>
<dbReference type="EMBL" id="JAAYVO010000005">
    <property type="protein sequence ID" value="NLH34458.1"/>
    <property type="molecule type" value="Genomic_DNA"/>
</dbReference>
<dbReference type="InterPro" id="IPR013557">
    <property type="entry name" value="AntA/B_antirep"/>
</dbReference>
<gene>
    <name evidence="3" type="ORF">GX453_00220</name>
</gene>
<dbReference type="GO" id="GO:0003677">
    <property type="term" value="F:DNA binding"/>
    <property type="evidence" value="ECO:0007669"/>
    <property type="project" value="InterPro"/>
</dbReference>
<evidence type="ECO:0000259" key="1">
    <source>
        <dbReference type="Pfam" id="PF03374"/>
    </source>
</evidence>
<dbReference type="InterPro" id="IPR005039">
    <property type="entry name" value="Ant_C"/>
</dbReference>
<evidence type="ECO:0000259" key="2">
    <source>
        <dbReference type="Pfam" id="PF08346"/>
    </source>
</evidence>
<comment type="caution">
    <text evidence="3">The sequence shown here is derived from an EMBL/GenBank/DDBJ whole genome shotgun (WGS) entry which is preliminary data.</text>
</comment>
<feature type="domain" description="Antirepressor protein C-terminal" evidence="1">
    <location>
        <begin position="125"/>
        <end position="236"/>
    </location>
</feature>
<dbReference type="Proteomes" id="UP000559962">
    <property type="component" value="Unassembled WGS sequence"/>
</dbReference>
<evidence type="ECO:0000313" key="4">
    <source>
        <dbReference type="Proteomes" id="UP000559962"/>
    </source>
</evidence>
<protein>
    <submittedName>
        <fullName evidence="3">Oxidoreductase</fullName>
    </submittedName>
</protein>
<sequence>MNQLITITTNENDEQLVSGRELHEFLGVKTRYSIWFDRMSEYGFTEDIDYTAVVQKRTTAQGNQTEYIDHAMKLDMAKEVSMIQRNEKGKQARQYFLEVEKAWNNPDMIIKRAMDLQARKIIQLETKVDELKPKALFAEAVESSKGSILVRDLAKILKQNNVEIGEKRLFAWLRDNGYLIKKLGSDYNSPTQRSMNLGVMEFTENTVVRNSGDVILRKTPKVTGKGQTYFVGKFLNDNYLAN</sequence>
<name>A0A847IYH8_9LACT</name>
<reference evidence="3 4" key="1">
    <citation type="journal article" date="2020" name="Biotechnol. Biofuels">
        <title>New insights from the biogas microbiome by comprehensive genome-resolved metagenomics of nearly 1600 species originating from multiple anaerobic digesters.</title>
        <authorList>
            <person name="Campanaro S."/>
            <person name="Treu L."/>
            <person name="Rodriguez-R L.M."/>
            <person name="Kovalovszki A."/>
            <person name="Ziels R.M."/>
            <person name="Maus I."/>
            <person name="Zhu X."/>
            <person name="Kougias P.G."/>
            <person name="Basile A."/>
            <person name="Luo G."/>
            <person name="Schluter A."/>
            <person name="Konstantinidis K.T."/>
            <person name="Angelidaki I."/>
        </authorList>
    </citation>
    <scope>NUCLEOTIDE SEQUENCE [LARGE SCALE GENOMIC DNA]</scope>
    <source>
        <strain evidence="3">AS27yjCOA_61</strain>
    </source>
</reference>
<feature type="domain" description="AntA/AntB antirepressor" evidence="2">
    <location>
        <begin position="17"/>
        <end position="86"/>
    </location>
</feature>
<proteinExistence type="predicted"/>
<dbReference type="Pfam" id="PF08346">
    <property type="entry name" value="AntA"/>
    <property type="match status" value="1"/>
</dbReference>
<accession>A0A847IYH8</accession>
<organism evidence="3 4">
    <name type="scientific">Pseudolactococcus chungangensis</name>
    <dbReference type="NCBI Taxonomy" id="451457"/>
    <lineage>
        <taxon>Bacteria</taxon>
        <taxon>Bacillati</taxon>
        <taxon>Bacillota</taxon>
        <taxon>Bacilli</taxon>
        <taxon>Lactobacillales</taxon>
        <taxon>Streptococcaceae</taxon>
        <taxon>Pseudolactococcus</taxon>
    </lineage>
</organism>
<dbReference type="AlphaFoldDB" id="A0A847IYH8"/>
<evidence type="ECO:0000313" key="3">
    <source>
        <dbReference type="EMBL" id="NLH34458.1"/>
    </source>
</evidence>